<dbReference type="InterPro" id="IPR016167">
    <property type="entry name" value="FAD-bd_PCMH_sub1"/>
</dbReference>
<dbReference type="Gene3D" id="1.10.45.10">
    <property type="entry name" value="Vanillyl-alcohol Oxidase, Chain A, domain 4"/>
    <property type="match status" value="1"/>
</dbReference>
<dbReference type="SUPFAM" id="SSF55103">
    <property type="entry name" value="FAD-linked oxidases, C-terminal domain"/>
    <property type="match status" value="1"/>
</dbReference>
<organism evidence="6 7">
    <name type="scientific">Sinomonas flava</name>
    <dbReference type="NCBI Taxonomy" id="496857"/>
    <lineage>
        <taxon>Bacteria</taxon>
        <taxon>Bacillati</taxon>
        <taxon>Actinomycetota</taxon>
        <taxon>Actinomycetes</taxon>
        <taxon>Micrococcales</taxon>
        <taxon>Micrococcaceae</taxon>
        <taxon>Sinomonas</taxon>
    </lineage>
</organism>
<evidence type="ECO:0000313" key="7">
    <source>
        <dbReference type="Proteomes" id="UP001500432"/>
    </source>
</evidence>
<dbReference type="PANTHER" id="PTHR11748:SF114">
    <property type="entry name" value="ARYL-ALCOHOL OXIDASE VANILLYL-ALCOHOL OXIDASE (AFU_ORTHOLOGUE AFUA_3G09500)-RELATED"/>
    <property type="match status" value="1"/>
</dbReference>
<name>A0ABN3BWL2_9MICC</name>
<accession>A0ABN3BWL2</accession>
<evidence type="ECO:0000259" key="5">
    <source>
        <dbReference type="PROSITE" id="PS51387"/>
    </source>
</evidence>
<dbReference type="SUPFAM" id="SSF56176">
    <property type="entry name" value="FAD-binding/transporter-associated domain-like"/>
    <property type="match status" value="1"/>
</dbReference>
<dbReference type="Pfam" id="PF01565">
    <property type="entry name" value="FAD_binding_4"/>
    <property type="match status" value="1"/>
</dbReference>
<evidence type="ECO:0000256" key="4">
    <source>
        <dbReference type="ARBA" id="ARBA00023002"/>
    </source>
</evidence>
<comment type="cofactor">
    <cofactor evidence="1">
        <name>FAD</name>
        <dbReference type="ChEBI" id="CHEBI:57692"/>
    </cofactor>
</comment>
<evidence type="ECO:0000256" key="3">
    <source>
        <dbReference type="ARBA" id="ARBA00022827"/>
    </source>
</evidence>
<dbReference type="Gene3D" id="3.30.465.10">
    <property type="match status" value="1"/>
</dbReference>
<keyword evidence="2" id="KW-0285">Flavoprotein</keyword>
<dbReference type="InterPro" id="IPR004113">
    <property type="entry name" value="FAD-bd_oxidored_4_C"/>
</dbReference>
<evidence type="ECO:0000313" key="6">
    <source>
        <dbReference type="EMBL" id="GAA2201107.1"/>
    </source>
</evidence>
<evidence type="ECO:0000256" key="1">
    <source>
        <dbReference type="ARBA" id="ARBA00001974"/>
    </source>
</evidence>
<keyword evidence="7" id="KW-1185">Reference proteome</keyword>
<dbReference type="InterPro" id="IPR016164">
    <property type="entry name" value="FAD-linked_Oxase-like_C"/>
</dbReference>
<dbReference type="EMBL" id="BAAAQW010000006">
    <property type="protein sequence ID" value="GAA2201107.1"/>
    <property type="molecule type" value="Genomic_DNA"/>
</dbReference>
<dbReference type="Pfam" id="PF02913">
    <property type="entry name" value="FAD-oxidase_C"/>
    <property type="match status" value="1"/>
</dbReference>
<dbReference type="Proteomes" id="UP001500432">
    <property type="component" value="Unassembled WGS sequence"/>
</dbReference>
<dbReference type="InterPro" id="IPR016169">
    <property type="entry name" value="FAD-bd_PCMH_sub2"/>
</dbReference>
<dbReference type="InterPro" id="IPR016170">
    <property type="entry name" value="Cytok_DH_C_sf"/>
</dbReference>
<protein>
    <submittedName>
        <fullName evidence="6">FAD-binding oxidoreductase</fullName>
    </submittedName>
</protein>
<feature type="domain" description="FAD-binding PCMH-type" evidence="5">
    <location>
        <begin position="41"/>
        <end position="229"/>
    </location>
</feature>
<proteinExistence type="predicted"/>
<keyword evidence="4" id="KW-0560">Oxidoreductase</keyword>
<evidence type="ECO:0000256" key="2">
    <source>
        <dbReference type="ARBA" id="ARBA00022630"/>
    </source>
</evidence>
<dbReference type="InterPro" id="IPR016166">
    <property type="entry name" value="FAD-bd_PCMH"/>
</dbReference>
<sequence>MSADTATSSRDEFLRRAAAIVGAEHVVRPDAEDGYLDPYPLNPGRSAWPGVRPAGTEEVQALVRLAGETGTPLWTFSRGKNLGYGGPEPRDQGMVALDLSRMNRILAVDDRLGYAVVEPGVTFFDLFEYIREHGLNLWMSVPALGWGSILGNMLDRGYGMTPLGDHVKSLCGVEVVLPDGDLLRTGMGAMEGTDLGPIFQGGFGPTLDGLFTQSNLGVVVSGGLWLMPAPQAFANGDIMVEREEDLPALIDVLTQLRREDVIQNNALCGNVVRAATMRGARKDFWDGGGSIPDWRLEEMRRDFGIGQWNAKFGLYGDPGLVRRRLEIVRDRVTAAVPGARVDARVYEGEEGRRLDHERIAEADRTQMAGVPTLKPLSTVAWASENGGHIDAAPIIPARGEEVYAFYQEAKALYAEYGFDLYIGYHLYPRHMVHVTMIFFERGNEEMLARARELYTRLLDAARSHGYAPYRSHVDYMDRIAAGFDFNDHAALRFQERLKDAVDPRGIISPGKQGVWPARFRGAHASGPGGIPRAEAELTASTAAN</sequence>
<dbReference type="Gene3D" id="3.30.43.10">
    <property type="entry name" value="Uridine Diphospho-n-acetylenolpyruvylglucosamine Reductase, domain 2"/>
    <property type="match status" value="1"/>
</dbReference>
<keyword evidence="3" id="KW-0274">FAD</keyword>
<gene>
    <name evidence="6" type="ORF">GCM10009849_24290</name>
</gene>
<dbReference type="InterPro" id="IPR006094">
    <property type="entry name" value="Oxid_FAD_bind_N"/>
</dbReference>
<dbReference type="RefSeq" id="WP_344299991.1">
    <property type="nucleotide sequence ID" value="NZ_BAAAQW010000006.1"/>
</dbReference>
<dbReference type="InterPro" id="IPR016171">
    <property type="entry name" value="Vanillyl_alc_oxidase_C-sub2"/>
</dbReference>
<dbReference type="InterPro" id="IPR036318">
    <property type="entry name" value="FAD-bd_PCMH-like_sf"/>
</dbReference>
<comment type="caution">
    <text evidence="6">The sequence shown here is derived from an EMBL/GenBank/DDBJ whole genome shotgun (WGS) entry which is preliminary data.</text>
</comment>
<dbReference type="PROSITE" id="PS51387">
    <property type="entry name" value="FAD_PCMH"/>
    <property type="match status" value="1"/>
</dbReference>
<reference evidence="6 7" key="1">
    <citation type="journal article" date="2019" name="Int. J. Syst. Evol. Microbiol.">
        <title>The Global Catalogue of Microorganisms (GCM) 10K type strain sequencing project: providing services to taxonomists for standard genome sequencing and annotation.</title>
        <authorList>
            <consortium name="The Broad Institute Genomics Platform"/>
            <consortium name="The Broad Institute Genome Sequencing Center for Infectious Disease"/>
            <person name="Wu L."/>
            <person name="Ma J."/>
        </authorList>
    </citation>
    <scope>NUCLEOTIDE SEQUENCE [LARGE SCALE GENOMIC DNA]</scope>
    <source>
        <strain evidence="6 7">JCM 16034</strain>
    </source>
</reference>
<dbReference type="PANTHER" id="PTHR11748">
    <property type="entry name" value="D-LACTATE DEHYDROGENASE"/>
    <property type="match status" value="1"/>
</dbReference>
<dbReference type="Gene3D" id="3.40.462.10">
    <property type="entry name" value="FAD-linked oxidases, C-terminal domain"/>
    <property type="match status" value="1"/>
</dbReference>